<accession>A0A7M7TER7</accession>
<sequence length="193" mass="21582">MAFMMPVVKNEWDIYKTNRSRRSSECSNPQACRSRKKNVILTATDYVLLKRLGMLEIGGPLLVDLPGLGLSHVAGPPVGAPQHASFLAHLLPRLPELPPVSQQKYRLLAAENRQLKFPQQVPQPARGQAQALAQEGRRQRRRPAQPLVKQSGGFGPASSVRLETDRHKTHLGAPDDLQSKRLVVSRLQQQQRR</sequence>
<dbReference type="OrthoDB" id="6357957at2759"/>
<name>A0A7M7TER7_NASVI</name>
<evidence type="ECO:0000313" key="3">
    <source>
        <dbReference type="Proteomes" id="UP000002358"/>
    </source>
</evidence>
<dbReference type="InParanoid" id="A0A7M7TER7"/>
<dbReference type="PANTHER" id="PTHR38338">
    <property type="entry name" value="AGAP013079-PA"/>
    <property type="match status" value="1"/>
</dbReference>
<protein>
    <submittedName>
        <fullName evidence="2">Uncharacterized protein</fullName>
    </submittedName>
</protein>
<dbReference type="EnsemblMetazoa" id="XM_032602214">
    <property type="protein sequence ID" value="XP_032458105"/>
    <property type="gene ID" value="LOC100187734"/>
</dbReference>
<dbReference type="AlphaFoldDB" id="A0A7M7TER7"/>
<reference evidence="2" key="1">
    <citation type="submission" date="2021-01" db="UniProtKB">
        <authorList>
            <consortium name="EnsemblMetazoa"/>
        </authorList>
    </citation>
    <scope>IDENTIFICATION</scope>
</reference>
<dbReference type="Proteomes" id="UP000002358">
    <property type="component" value="Chromosome 1"/>
</dbReference>
<feature type="region of interest" description="Disordered" evidence="1">
    <location>
        <begin position="116"/>
        <end position="193"/>
    </location>
</feature>
<organism evidence="2 3">
    <name type="scientific">Nasonia vitripennis</name>
    <name type="common">Parasitic wasp</name>
    <dbReference type="NCBI Taxonomy" id="7425"/>
    <lineage>
        <taxon>Eukaryota</taxon>
        <taxon>Metazoa</taxon>
        <taxon>Ecdysozoa</taxon>
        <taxon>Arthropoda</taxon>
        <taxon>Hexapoda</taxon>
        <taxon>Insecta</taxon>
        <taxon>Pterygota</taxon>
        <taxon>Neoptera</taxon>
        <taxon>Endopterygota</taxon>
        <taxon>Hymenoptera</taxon>
        <taxon>Apocrita</taxon>
        <taxon>Proctotrupomorpha</taxon>
        <taxon>Chalcidoidea</taxon>
        <taxon>Pteromalidae</taxon>
        <taxon>Pteromalinae</taxon>
        <taxon>Nasonia</taxon>
    </lineage>
</organism>
<feature type="compositionally biased region" description="Low complexity" evidence="1">
    <location>
        <begin position="181"/>
        <end position="193"/>
    </location>
</feature>
<gene>
    <name evidence="2" type="primary">100187734</name>
</gene>
<evidence type="ECO:0000313" key="2">
    <source>
        <dbReference type="EnsemblMetazoa" id="XP_032458105"/>
    </source>
</evidence>
<keyword evidence="3" id="KW-1185">Reference proteome</keyword>
<proteinExistence type="predicted"/>
<evidence type="ECO:0000256" key="1">
    <source>
        <dbReference type="SAM" id="MobiDB-lite"/>
    </source>
</evidence>
<dbReference type="PANTHER" id="PTHR38338:SF1">
    <property type="entry name" value="AGAP013079-PA"/>
    <property type="match status" value="1"/>
</dbReference>